<sequence length="151" mass="16297">MSDMKGIIGLEGTLVTIRKKTKGAIGAYGDPVVTWTSESEKERVWIQAATTVRSPETSRTIAGNLDTSTYLGLLIPDTNIETGNILVEENGTRYKVGRILPITMVGEVSHNETLLSLMPSLIKTHVKTFTADAVLVVPIKTFTADAVLVVP</sequence>
<dbReference type="EMBL" id="BARS01036272">
    <property type="protein sequence ID" value="GAG14445.1"/>
    <property type="molecule type" value="Genomic_DNA"/>
</dbReference>
<proteinExistence type="predicted"/>
<protein>
    <submittedName>
        <fullName evidence="1">Uncharacterized protein</fullName>
    </submittedName>
</protein>
<evidence type="ECO:0000313" key="1">
    <source>
        <dbReference type="EMBL" id="GAG14445.1"/>
    </source>
</evidence>
<comment type="caution">
    <text evidence="1">The sequence shown here is derived from an EMBL/GenBank/DDBJ whole genome shotgun (WGS) entry which is preliminary data.</text>
</comment>
<reference evidence="1" key="1">
    <citation type="journal article" date="2014" name="Front. Microbiol.">
        <title>High frequency of phylogenetically diverse reductive dehalogenase-homologous genes in deep subseafloor sedimentary metagenomes.</title>
        <authorList>
            <person name="Kawai M."/>
            <person name="Futagami T."/>
            <person name="Toyoda A."/>
            <person name="Takaki Y."/>
            <person name="Nishi S."/>
            <person name="Hori S."/>
            <person name="Arai W."/>
            <person name="Tsubouchi T."/>
            <person name="Morono Y."/>
            <person name="Uchiyama I."/>
            <person name="Ito T."/>
            <person name="Fujiyama A."/>
            <person name="Inagaki F."/>
            <person name="Takami H."/>
        </authorList>
    </citation>
    <scope>NUCLEOTIDE SEQUENCE</scope>
    <source>
        <strain evidence="1">Expedition CK06-06</strain>
    </source>
</reference>
<accession>X0V8H6</accession>
<name>X0V8H6_9ZZZZ</name>
<gene>
    <name evidence="1" type="ORF">S01H1_55780</name>
</gene>
<organism evidence="1">
    <name type="scientific">marine sediment metagenome</name>
    <dbReference type="NCBI Taxonomy" id="412755"/>
    <lineage>
        <taxon>unclassified sequences</taxon>
        <taxon>metagenomes</taxon>
        <taxon>ecological metagenomes</taxon>
    </lineage>
</organism>
<dbReference type="AlphaFoldDB" id="X0V8H6"/>